<feature type="compositionally biased region" description="Gly residues" evidence="1">
    <location>
        <begin position="218"/>
        <end position="230"/>
    </location>
</feature>
<feature type="transmembrane region" description="Helical" evidence="2">
    <location>
        <begin position="137"/>
        <end position="155"/>
    </location>
</feature>
<keyword evidence="4" id="KW-1185">Reference proteome</keyword>
<sequence>MTSPVEHPPTEPTPARQVTGPLRELVALVLLGANAVFLFVALIRLITPQGAYSTVTGRAGSAFFAFLGLEAIVLPLLAVLLATHLAPVVAKAKLITQVALIEYAVSVVLGGLTLLIWTVGRLAEAQIFDALTGAITRAGWVALFGAAAYVVWTVWRRLYHVPKPKQEPGLYGTPQQGWGIQGNQGQPGGYPGGWQQQPGPAGGWPGGEQPSGYPGQAGYPGGGQPAGYPGGQQPSGYPGGQQPSGYPGGQPGGEQPGWPVAGQAPGGPPSAPHTWPPHGQPVVPPQSPAPTSPAVPPFGQPPSADPTQTIPRQGTEPGQAVPPPGEGDRTQRIDPGDKSV</sequence>
<dbReference type="Proteomes" id="UP000262621">
    <property type="component" value="Unassembled WGS sequence"/>
</dbReference>
<feature type="transmembrane region" description="Helical" evidence="2">
    <location>
        <begin position="25"/>
        <end position="47"/>
    </location>
</feature>
<evidence type="ECO:0000256" key="2">
    <source>
        <dbReference type="SAM" id="Phobius"/>
    </source>
</evidence>
<name>A0A372FWC9_9ACTN</name>
<dbReference type="AlphaFoldDB" id="A0A372FWC9"/>
<feature type="compositionally biased region" description="Low complexity" evidence="1">
    <location>
        <begin position="231"/>
        <end position="245"/>
    </location>
</feature>
<reference evidence="3 4" key="1">
    <citation type="submission" date="2018-08" db="EMBL/GenBank/DDBJ databases">
        <title>Verrucosispora craniellae sp. nov., isolated from a marine sponge in the South China Sea.</title>
        <authorList>
            <person name="Li L."/>
            <person name="Lin H.W."/>
        </authorList>
    </citation>
    <scope>NUCLEOTIDE SEQUENCE [LARGE SCALE GENOMIC DNA]</scope>
    <source>
        <strain evidence="3 4">LHW63014</strain>
    </source>
</reference>
<evidence type="ECO:0000313" key="4">
    <source>
        <dbReference type="Proteomes" id="UP000262621"/>
    </source>
</evidence>
<dbReference type="EMBL" id="QVFU01000021">
    <property type="protein sequence ID" value="RFS44998.1"/>
    <property type="molecule type" value="Genomic_DNA"/>
</dbReference>
<dbReference type="OrthoDB" id="3402461at2"/>
<gene>
    <name evidence="3" type="ORF">D0Q02_19285</name>
</gene>
<accession>A0A372FWC9</accession>
<keyword evidence="2" id="KW-0812">Transmembrane</keyword>
<feature type="region of interest" description="Disordered" evidence="1">
    <location>
        <begin position="170"/>
        <end position="340"/>
    </location>
</feature>
<dbReference type="RefSeq" id="WP_117229423.1">
    <property type="nucleotide sequence ID" value="NZ_CP061725.1"/>
</dbReference>
<feature type="transmembrane region" description="Helical" evidence="2">
    <location>
        <begin position="94"/>
        <end position="117"/>
    </location>
</feature>
<feature type="compositionally biased region" description="Gly residues" evidence="1">
    <location>
        <begin position="179"/>
        <end position="192"/>
    </location>
</feature>
<feature type="compositionally biased region" description="Gly residues" evidence="1">
    <location>
        <begin position="246"/>
        <end position="255"/>
    </location>
</feature>
<feature type="compositionally biased region" description="Pro residues" evidence="1">
    <location>
        <begin position="266"/>
        <end position="304"/>
    </location>
</feature>
<feature type="compositionally biased region" description="Low complexity" evidence="1">
    <location>
        <begin position="207"/>
        <end position="217"/>
    </location>
</feature>
<keyword evidence="2" id="KW-0472">Membrane</keyword>
<evidence type="ECO:0000256" key="1">
    <source>
        <dbReference type="SAM" id="MobiDB-lite"/>
    </source>
</evidence>
<evidence type="ECO:0000313" key="3">
    <source>
        <dbReference type="EMBL" id="RFS44998.1"/>
    </source>
</evidence>
<protein>
    <submittedName>
        <fullName evidence="3">Uncharacterized protein</fullName>
    </submittedName>
</protein>
<organism evidence="3 4">
    <name type="scientific">Micromonospora craniellae</name>
    <dbReference type="NCBI Taxonomy" id="2294034"/>
    <lineage>
        <taxon>Bacteria</taxon>
        <taxon>Bacillati</taxon>
        <taxon>Actinomycetota</taxon>
        <taxon>Actinomycetes</taxon>
        <taxon>Micromonosporales</taxon>
        <taxon>Micromonosporaceae</taxon>
        <taxon>Micromonospora</taxon>
    </lineage>
</organism>
<keyword evidence="2" id="KW-1133">Transmembrane helix</keyword>
<feature type="transmembrane region" description="Helical" evidence="2">
    <location>
        <begin position="59"/>
        <end position="82"/>
    </location>
</feature>
<feature type="compositionally biased region" description="Basic and acidic residues" evidence="1">
    <location>
        <begin position="326"/>
        <end position="340"/>
    </location>
</feature>
<proteinExistence type="predicted"/>
<comment type="caution">
    <text evidence="3">The sequence shown here is derived from an EMBL/GenBank/DDBJ whole genome shotgun (WGS) entry which is preliminary data.</text>
</comment>